<keyword evidence="3" id="KW-0963">Cytoplasm</keyword>
<feature type="domain" description="NAA35-like N-terminal" evidence="4">
    <location>
        <begin position="29"/>
        <end position="190"/>
    </location>
</feature>
<dbReference type="PANTHER" id="PTHR21373:SF0">
    <property type="entry name" value="N-ALPHA-ACETYLTRANSFERASE 35, NATC AUXILIARY SUBUNIT"/>
    <property type="match status" value="1"/>
</dbReference>
<evidence type="ECO:0000256" key="1">
    <source>
        <dbReference type="ARBA" id="ARBA00004496"/>
    </source>
</evidence>
<sequence>MSELKLYGHEEYEDVTEVFFNEAKKLSIGELVHTPSFTLFSGVHALEIGSDKMDTGLQYRPLEEEIQSLPAVQSAKDFILLADALMAREISWHQGSMLLQNVFSCLQVEQVLQDLKSHQQSRSVQVYLDSLISGEMSWQAATTILIVSILKSIDLAMGPLGDMSAVFPEEDVILHTSDYYILEDVDRKAIVRLLEAVLVWTKGQLQGEGKDTVKRARDRVRLRIQFLQVLERKLPVHPQLQEAIVTAKSIADEPKPTEAEETKFEVCFSDRIQARVTNTSPLRPVAKADDPYPELVRILQGFETVSDVFGMSRSTDLLSFFLTFSATRPRPLPIVRGMLKTVVDNQTICSKPLSDWVIQDITELVCPFSDSVFNDPRPEIQQLLSMFMDVAVLCYLDLVTTMCQNRSRQRQNLAHCIVSFDSLQVSAEQLETELARAIPTETILFNGQRVPAVPISSWVYLRKLQIMIWVALLGFELDVYKPWEYSQMYSYTNFLFTSLTDHLARIKAYVEQKSRRTGTTRSHPVQGAIGYLGALELESNALNQLCIASMCLARRHEIEGLVGLNPERLTTSHELLYGLRMKPFSSVGVPETPSYQDYVKVRSGISKSHQALAQTKDAANLCRRIVDSLAKVSAENEELGLLKRSAVSMGVIASQLEKPNPPNTRVEVKRDGNHWFFPVMQAV</sequence>
<reference evidence="6" key="1">
    <citation type="submission" date="2014-02" db="EMBL/GenBank/DDBJ databases">
        <authorList>
            <person name="Genoscope - CEA"/>
        </authorList>
    </citation>
    <scope>NUCLEOTIDE SEQUENCE</scope>
    <source>
        <strain evidence="6">LS3</strain>
    </source>
</reference>
<dbReference type="PANTHER" id="PTHR21373">
    <property type="entry name" value="GLUCOSE REPRESSIBLE PROTEIN MAK10"/>
    <property type="match status" value="1"/>
</dbReference>
<dbReference type="Pfam" id="PF25789">
    <property type="entry name" value="TPR_NAA35"/>
    <property type="match status" value="1"/>
</dbReference>
<dbReference type="InterPro" id="IPR007244">
    <property type="entry name" value="Naa35_N"/>
</dbReference>
<dbReference type="EMBL" id="HG937691">
    <property type="protein sequence ID" value="CDP33456.1"/>
    <property type="molecule type" value="Genomic_DNA"/>
</dbReference>
<feature type="domain" description="NAA35-like TPR repeats" evidence="5">
    <location>
        <begin position="308"/>
        <end position="680"/>
    </location>
</feature>
<gene>
    <name evidence="6" type="ORF">GNLVRS02_ARAD1A09790g</name>
</gene>
<accession>A0A060T2M9</accession>
<dbReference type="Pfam" id="PF04112">
    <property type="entry name" value="Mak10"/>
    <property type="match status" value="1"/>
</dbReference>
<evidence type="ECO:0000259" key="4">
    <source>
        <dbReference type="Pfam" id="PF04112"/>
    </source>
</evidence>
<evidence type="ECO:0000256" key="3">
    <source>
        <dbReference type="ARBA" id="ARBA00022490"/>
    </source>
</evidence>
<dbReference type="PhylomeDB" id="A0A060T2M9"/>
<dbReference type="InterPro" id="IPR057982">
    <property type="entry name" value="TPR_NAA35"/>
</dbReference>
<comment type="subcellular location">
    <subcellularLocation>
        <location evidence="1">Cytoplasm</location>
    </subcellularLocation>
</comment>
<organism evidence="6">
    <name type="scientific">Blastobotrys adeninivorans</name>
    <name type="common">Yeast</name>
    <name type="synonym">Arxula adeninivorans</name>
    <dbReference type="NCBI Taxonomy" id="409370"/>
    <lineage>
        <taxon>Eukaryota</taxon>
        <taxon>Fungi</taxon>
        <taxon>Dikarya</taxon>
        <taxon>Ascomycota</taxon>
        <taxon>Saccharomycotina</taxon>
        <taxon>Dipodascomycetes</taxon>
        <taxon>Dipodascales</taxon>
        <taxon>Trichomonascaceae</taxon>
        <taxon>Blastobotrys</taxon>
    </lineage>
</organism>
<reference evidence="6" key="2">
    <citation type="submission" date="2014-06" db="EMBL/GenBank/DDBJ databases">
        <title>The complete genome of Blastobotrys (Arxula) adeninivorans LS3 - a yeast of biotechnological interest.</title>
        <authorList>
            <person name="Kunze G."/>
            <person name="Gaillardin C."/>
            <person name="Czernicka M."/>
            <person name="Durrens P."/>
            <person name="Martin T."/>
            <person name="Boer E."/>
            <person name="Gabaldon T."/>
            <person name="Cruz J."/>
            <person name="Talla E."/>
            <person name="Marck C."/>
            <person name="Goffeau A."/>
            <person name="Barbe V."/>
            <person name="Baret P."/>
            <person name="Baronian K."/>
            <person name="Beier S."/>
            <person name="Bleykasten C."/>
            <person name="Bode R."/>
            <person name="Casaregola S."/>
            <person name="Despons L."/>
            <person name="Fairhead C."/>
            <person name="Giersberg M."/>
            <person name="Gierski P."/>
            <person name="Hahnel U."/>
            <person name="Hartmann A."/>
            <person name="Jankowska D."/>
            <person name="Jubin C."/>
            <person name="Jung P."/>
            <person name="Lafontaine I."/>
            <person name="Leh-Louis V."/>
            <person name="Lemaire M."/>
            <person name="Marcet-Houben M."/>
            <person name="Mascher M."/>
            <person name="Morel G."/>
            <person name="Richard G.-F."/>
            <person name="Riechen J."/>
            <person name="Sacerdot C."/>
            <person name="Sarkar A."/>
            <person name="Savel G."/>
            <person name="Schacherer J."/>
            <person name="Sherman D."/>
            <person name="Straub M.-L."/>
            <person name="Stein N."/>
            <person name="Thierry A."/>
            <person name="Trautwein-Schult A."/>
            <person name="Westhof E."/>
            <person name="Worch S."/>
            <person name="Dujon B."/>
            <person name="Souciet J.-L."/>
            <person name="Wincker P."/>
            <person name="Scholz U."/>
            <person name="Neuveglise N."/>
        </authorList>
    </citation>
    <scope>NUCLEOTIDE SEQUENCE</scope>
    <source>
        <strain evidence="6">LS3</strain>
    </source>
</reference>
<protein>
    <submittedName>
        <fullName evidence="6">ARAD1A09790p</fullName>
    </submittedName>
</protein>
<evidence type="ECO:0000259" key="5">
    <source>
        <dbReference type="Pfam" id="PF25789"/>
    </source>
</evidence>
<dbReference type="AlphaFoldDB" id="A0A060T2M9"/>
<name>A0A060T2M9_BLAAD</name>
<proteinExistence type="inferred from homology"/>
<evidence type="ECO:0000313" key="6">
    <source>
        <dbReference type="EMBL" id="CDP33456.1"/>
    </source>
</evidence>
<dbReference type="GO" id="GO:0031417">
    <property type="term" value="C:NatC complex"/>
    <property type="evidence" value="ECO:0007669"/>
    <property type="project" value="InterPro"/>
</dbReference>
<evidence type="ECO:0000256" key="2">
    <source>
        <dbReference type="ARBA" id="ARBA00006289"/>
    </source>
</evidence>
<dbReference type="InterPro" id="IPR057983">
    <property type="entry name" value="NAA35-like_N"/>
</dbReference>
<comment type="similarity">
    <text evidence="2">Belongs to the MAK10 family.</text>
</comment>